<keyword evidence="3" id="KW-0789">Thiol protease inhibitor</keyword>
<dbReference type="SMART" id="SM00043">
    <property type="entry name" value="CY"/>
    <property type="match status" value="1"/>
</dbReference>
<dbReference type="GeneTree" id="ENSGT00940000173563"/>
<dbReference type="InterPro" id="IPR046350">
    <property type="entry name" value="Cystatin_sf"/>
</dbReference>
<protein>
    <recommendedName>
        <fullName evidence="6">Cystatin domain-containing protein</fullName>
    </recommendedName>
</protein>
<dbReference type="InterPro" id="IPR000010">
    <property type="entry name" value="Cystatin_dom"/>
</dbReference>
<dbReference type="AlphaFoldDB" id="A0A8P4GLZ3"/>
<dbReference type="GO" id="GO:0005737">
    <property type="term" value="C:cytoplasm"/>
    <property type="evidence" value="ECO:0007669"/>
    <property type="project" value="TreeGrafter"/>
</dbReference>
<reference evidence="7" key="1">
    <citation type="submission" date="2025-08" db="UniProtKB">
        <authorList>
            <consortium name="Ensembl"/>
        </authorList>
    </citation>
    <scope>IDENTIFICATION</scope>
</reference>
<gene>
    <name evidence="7" type="primary">LOC127351320</name>
</gene>
<dbReference type="PANTHER" id="PTHR46186:SF2">
    <property type="entry name" value="CYSTATIN"/>
    <property type="match status" value="1"/>
</dbReference>
<dbReference type="Pfam" id="PF00031">
    <property type="entry name" value="Cystatin"/>
    <property type="match status" value="1"/>
</dbReference>
<sequence>MFAWFCIFVCASAGCLVAAEYTMPGQPLEVPVNSAKVLRAARFAMVEFNRDNAEDLFAYKIVNITSAKIQVVAGINYILEVKLGRTMCKTSDTIDTEPCLYHSEPKELKCHFVVTEIPWEDSRVLTQNKCHHHGSN</sequence>
<feature type="chain" id="PRO_5035829882" description="Cystatin domain-containing protein" evidence="5">
    <location>
        <begin position="20"/>
        <end position="136"/>
    </location>
</feature>
<dbReference type="RefSeq" id="XP_051234718.1">
    <property type="nucleotide sequence ID" value="XM_051378758.1"/>
</dbReference>
<proteinExistence type="inferred from homology"/>
<dbReference type="RefSeq" id="XP_051234727.1">
    <property type="nucleotide sequence ID" value="XM_051378767.1"/>
</dbReference>
<dbReference type="Proteomes" id="UP000694389">
    <property type="component" value="Unassembled WGS sequence"/>
</dbReference>
<reference evidence="7" key="2">
    <citation type="submission" date="2025-09" db="UniProtKB">
        <authorList>
            <consortium name="Ensembl"/>
        </authorList>
    </citation>
    <scope>IDENTIFICATION</scope>
</reference>
<name>A0A8P4GLZ3_DICLA</name>
<dbReference type="RefSeq" id="XP_051234708.1">
    <property type="nucleotide sequence ID" value="XM_051378748.1"/>
</dbReference>
<evidence type="ECO:0000256" key="4">
    <source>
        <dbReference type="ARBA" id="ARBA00023157"/>
    </source>
</evidence>
<dbReference type="Gene3D" id="3.10.450.10">
    <property type="match status" value="1"/>
</dbReference>
<dbReference type="CDD" id="cd00042">
    <property type="entry name" value="CY"/>
    <property type="match status" value="1"/>
</dbReference>
<keyword evidence="2" id="KW-0646">Protease inhibitor</keyword>
<dbReference type="GO" id="GO:0005615">
    <property type="term" value="C:extracellular space"/>
    <property type="evidence" value="ECO:0007669"/>
    <property type="project" value="TreeGrafter"/>
</dbReference>
<dbReference type="FunFam" id="3.10.450.10:FF:000004">
    <property type="entry name" value="Cystatin C"/>
    <property type="match status" value="1"/>
</dbReference>
<organism evidence="7 8">
    <name type="scientific">Dicentrarchus labrax</name>
    <name type="common">European seabass</name>
    <name type="synonym">Morone labrax</name>
    <dbReference type="NCBI Taxonomy" id="13489"/>
    <lineage>
        <taxon>Eukaryota</taxon>
        <taxon>Metazoa</taxon>
        <taxon>Chordata</taxon>
        <taxon>Craniata</taxon>
        <taxon>Vertebrata</taxon>
        <taxon>Euteleostomi</taxon>
        <taxon>Actinopterygii</taxon>
        <taxon>Neopterygii</taxon>
        <taxon>Teleostei</taxon>
        <taxon>Neoteleostei</taxon>
        <taxon>Acanthomorphata</taxon>
        <taxon>Eupercaria</taxon>
        <taxon>Moronidae</taxon>
        <taxon>Dicentrarchus</taxon>
    </lineage>
</organism>
<dbReference type="GO" id="GO:0031982">
    <property type="term" value="C:vesicle"/>
    <property type="evidence" value="ECO:0007669"/>
    <property type="project" value="TreeGrafter"/>
</dbReference>
<dbReference type="OMA" id="LTRNECH"/>
<comment type="similarity">
    <text evidence="1">Belongs to the cystatin family.</text>
</comment>
<keyword evidence="4" id="KW-1015">Disulfide bond</keyword>
<evidence type="ECO:0000313" key="8">
    <source>
        <dbReference type="Proteomes" id="UP000694389"/>
    </source>
</evidence>
<accession>A0A8P4GLZ3</accession>
<dbReference type="Ensembl" id="ENSDLAT00005073050.1">
    <property type="protein sequence ID" value="ENSDLAP00005077254.1"/>
    <property type="gene ID" value="ENSDLAG00005032825.1"/>
</dbReference>
<evidence type="ECO:0000313" key="7">
    <source>
        <dbReference type="Ensembl" id="ENSDLAP00005077254.1"/>
    </source>
</evidence>
<keyword evidence="5" id="KW-0732">Signal</keyword>
<dbReference type="GO" id="GO:0004869">
    <property type="term" value="F:cysteine-type endopeptidase inhibitor activity"/>
    <property type="evidence" value="ECO:0007669"/>
    <property type="project" value="UniProtKB-KW"/>
</dbReference>
<feature type="signal peptide" evidence="5">
    <location>
        <begin position="1"/>
        <end position="19"/>
    </location>
</feature>
<dbReference type="GeneID" id="127351320"/>
<evidence type="ECO:0000256" key="1">
    <source>
        <dbReference type="ARBA" id="ARBA00009403"/>
    </source>
</evidence>
<evidence type="ECO:0000256" key="2">
    <source>
        <dbReference type="ARBA" id="ARBA00022690"/>
    </source>
</evidence>
<dbReference type="OrthoDB" id="1908104at2759"/>
<keyword evidence="8" id="KW-1185">Reference proteome</keyword>
<feature type="domain" description="Cystatin" evidence="6">
    <location>
        <begin position="22"/>
        <end position="131"/>
    </location>
</feature>
<dbReference type="SUPFAM" id="SSF54403">
    <property type="entry name" value="Cystatin/monellin"/>
    <property type="match status" value="1"/>
</dbReference>
<evidence type="ECO:0000256" key="3">
    <source>
        <dbReference type="ARBA" id="ARBA00022704"/>
    </source>
</evidence>
<evidence type="ECO:0000256" key="5">
    <source>
        <dbReference type="SAM" id="SignalP"/>
    </source>
</evidence>
<dbReference type="PANTHER" id="PTHR46186">
    <property type="entry name" value="CYSTATIN"/>
    <property type="match status" value="1"/>
</dbReference>
<evidence type="ECO:0000259" key="6">
    <source>
        <dbReference type="SMART" id="SM00043"/>
    </source>
</evidence>